<dbReference type="PANTHER" id="PTHR46013">
    <property type="entry name" value="VASCULAR CELL ADHESION MOLECULE 1"/>
    <property type="match status" value="1"/>
</dbReference>
<accession>A0A3Q1JJE8</accession>
<feature type="domain" description="Ig-like" evidence="1">
    <location>
        <begin position="230"/>
        <end position="313"/>
    </location>
</feature>
<dbReference type="OrthoDB" id="9448246at2759"/>
<dbReference type="PANTHER" id="PTHR46013:SF4">
    <property type="entry name" value="B-CELL RECEPTOR CD22-RELATED"/>
    <property type="match status" value="1"/>
</dbReference>
<evidence type="ECO:0000313" key="2">
    <source>
        <dbReference type="Ensembl" id="ENSATEP00000035252.2"/>
    </source>
</evidence>
<dbReference type="Ensembl" id="ENSATET00000035760.2">
    <property type="protein sequence ID" value="ENSATEP00000035252.2"/>
    <property type="gene ID" value="ENSATEG00000024231.2"/>
</dbReference>
<dbReference type="Gene3D" id="2.60.40.10">
    <property type="entry name" value="Immunoglobulins"/>
    <property type="match status" value="3"/>
</dbReference>
<keyword evidence="3" id="KW-1185">Reference proteome</keyword>
<dbReference type="STRING" id="64144.ENSATEP00000035252"/>
<evidence type="ECO:0000259" key="1">
    <source>
        <dbReference type="PROSITE" id="PS50835"/>
    </source>
</evidence>
<reference evidence="2" key="2">
    <citation type="submission" date="2025-08" db="UniProtKB">
        <authorList>
            <consortium name="Ensembl"/>
        </authorList>
    </citation>
    <scope>IDENTIFICATION</scope>
</reference>
<dbReference type="SMART" id="SM00408">
    <property type="entry name" value="IGc2"/>
    <property type="match status" value="2"/>
</dbReference>
<protein>
    <recommendedName>
        <fullName evidence="1">Ig-like domain-containing protein</fullName>
    </recommendedName>
</protein>
<dbReference type="InterPro" id="IPR007110">
    <property type="entry name" value="Ig-like_dom"/>
</dbReference>
<proteinExistence type="predicted"/>
<reference evidence="2" key="3">
    <citation type="submission" date="2025-09" db="UniProtKB">
        <authorList>
            <consortium name="Ensembl"/>
        </authorList>
    </citation>
    <scope>IDENTIFICATION</scope>
</reference>
<dbReference type="InParanoid" id="A0A3Q1JJE8"/>
<dbReference type="InterPro" id="IPR003598">
    <property type="entry name" value="Ig_sub2"/>
</dbReference>
<dbReference type="InterPro" id="IPR036179">
    <property type="entry name" value="Ig-like_dom_sf"/>
</dbReference>
<organism evidence="2 3">
    <name type="scientific">Anabas testudineus</name>
    <name type="common">Climbing perch</name>
    <name type="synonym">Anthias testudineus</name>
    <dbReference type="NCBI Taxonomy" id="64144"/>
    <lineage>
        <taxon>Eukaryota</taxon>
        <taxon>Metazoa</taxon>
        <taxon>Chordata</taxon>
        <taxon>Craniata</taxon>
        <taxon>Vertebrata</taxon>
        <taxon>Euteleostomi</taxon>
        <taxon>Actinopterygii</taxon>
        <taxon>Neopterygii</taxon>
        <taxon>Teleostei</taxon>
        <taxon>Neoteleostei</taxon>
        <taxon>Acanthomorphata</taxon>
        <taxon>Anabantaria</taxon>
        <taxon>Anabantiformes</taxon>
        <taxon>Anabantoidei</taxon>
        <taxon>Anabantidae</taxon>
        <taxon>Anabas</taxon>
    </lineage>
</organism>
<dbReference type="InterPro" id="IPR013783">
    <property type="entry name" value="Ig-like_fold"/>
</dbReference>
<dbReference type="SUPFAM" id="SSF48726">
    <property type="entry name" value="Immunoglobulin"/>
    <property type="match status" value="3"/>
</dbReference>
<feature type="domain" description="Ig-like" evidence="1">
    <location>
        <begin position="143"/>
        <end position="225"/>
    </location>
</feature>
<dbReference type="AlphaFoldDB" id="A0A3Q1JJE8"/>
<evidence type="ECO:0000313" key="3">
    <source>
        <dbReference type="Proteomes" id="UP000265040"/>
    </source>
</evidence>
<name>A0A3Q1JJE8_ANATE</name>
<sequence length="356" mass="39420">MGTEHRNLTWTPMLLLLTGKSNISSSSKWKVEYGQRNICAIKGSSVVIPCSFYYPKKQEVQSVKWAHGRSHIYKGPFIYDSESNYTSSRYQYIGDTQHNCSFKIHQVERNDSGKHAFRFSTISNNDLQEWTGSVGSQLKVVDLKVSMTKTNGSETIKEGDSVSLKCRNGCDVGGLSSSFTWFKNGEPINDGPILNLSNISSTNSGNYSCSLTTQRGLPSGVINIDAEYGPKNTSVSVRPSAQIHIGSSVSLICSTNANPTAEHYTWFKRSHDDDVIVGNGPELNFREIQPHDGGQYLCSVINKHGRQNSSIVTIKVKGNSASSYFLPPSNREYLCCTKRVCKHVKHVNKSKSLIPC</sequence>
<reference evidence="2" key="1">
    <citation type="submission" date="2021-04" db="EMBL/GenBank/DDBJ databases">
        <authorList>
            <consortium name="Wellcome Sanger Institute Data Sharing"/>
        </authorList>
    </citation>
    <scope>NUCLEOTIDE SEQUENCE [LARGE SCALE GENOMIC DNA]</scope>
</reference>
<dbReference type="InterPro" id="IPR003599">
    <property type="entry name" value="Ig_sub"/>
</dbReference>
<dbReference type="Pfam" id="PF13927">
    <property type="entry name" value="Ig_3"/>
    <property type="match status" value="1"/>
</dbReference>
<dbReference type="Proteomes" id="UP000265040">
    <property type="component" value="Chromosome 8"/>
</dbReference>
<dbReference type="SMART" id="SM00409">
    <property type="entry name" value="IG"/>
    <property type="match status" value="3"/>
</dbReference>
<dbReference type="GeneTree" id="ENSGT01010000222294"/>
<dbReference type="PROSITE" id="PS50835">
    <property type="entry name" value="IG_LIKE"/>
    <property type="match status" value="2"/>
</dbReference>
<dbReference type="Pfam" id="PF13895">
    <property type="entry name" value="Ig_2"/>
    <property type="match status" value="1"/>
</dbReference>